<accession>C5MII1</accession>
<evidence type="ECO:0000259" key="7">
    <source>
        <dbReference type="PROSITE" id="PS50850"/>
    </source>
</evidence>
<keyword evidence="4 6" id="KW-1133">Transmembrane helix</keyword>
<dbReference type="InterPro" id="IPR011701">
    <property type="entry name" value="MFS"/>
</dbReference>
<dbReference type="InterPro" id="IPR020846">
    <property type="entry name" value="MFS_dom"/>
</dbReference>
<dbReference type="GO" id="GO:0005886">
    <property type="term" value="C:plasma membrane"/>
    <property type="evidence" value="ECO:0007669"/>
    <property type="project" value="TreeGrafter"/>
</dbReference>
<dbReference type="GeneID" id="8300223"/>
<dbReference type="SUPFAM" id="SSF103473">
    <property type="entry name" value="MFS general substrate transporter"/>
    <property type="match status" value="1"/>
</dbReference>
<evidence type="ECO:0000313" key="8">
    <source>
        <dbReference type="EMBL" id="EER30475.1"/>
    </source>
</evidence>
<dbReference type="Proteomes" id="UP000002037">
    <property type="component" value="Unassembled WGS sequence"/>
</dbReference>
<feature type="transmembrane region" description="Helical" evidence="6">
    <location>
        <begin position="258"/>
        <end position="277"/>
    </location>
</feature>
<reference evidence="8 9" key="1">
    <citation type="journal article" date="2009" name="Nature">
        <title>Evolution of pathogenicity and sexual reproduction in eight Candida genomes.</title>
        <authorList>
            <person name="Butler G."/>
            <person name="Rasmussen M.D."/>
            <person name="Lin M.F."/>
            <person name="Santos M.A."/>
            <person name="Sakthikumar S."/>
            <person name="Munro C.A."/>
            <person name="Rheinbay E."/>
            <person name="Grabherr M."/>
            <person name="Forche A."/>
            <person name="Reedy J.L."/>
            <person name="Agrafioti I."/>
            <person name="Arnaud M.B."/>
            <person name="Bates S."/>
            <person name="Brown A.J."/>
            <person name="Brunke S."/>
            <person name="Costanzo M.C."/>
            <person name="Fitzpatrick D.A."/>
            <person name="de Groot P.W."/>
            <person name="Harris D."/>
            <person name="Hoyer L.L."/>
            <person name="Hube B."/>
            <person name="Klis F.M."/>
            <person name="Kodira C."/>
            <person name="Lennard N."/>
            <person name="Logue M.E."/>
            <person name="Martin R."/>
            <person name="Neiman A.M."/>
            <person name="Nikolaou E."/>
            <person name="Quail M.A."/>
            <person name="Quinn J."/>
            <person name="Santos M.C."/>
            <person name="Schmitzberger F.F."/>
            <person name="Sherlock G."/>
            <person name="Shah P."/>
            <person name="Silverstein K.A."/>
            <person name="Skrzypek M.S."/>
            <person name="Soll D."/>
            <person name="Staggs R."/>
            <person name="Stansfield I."/>
            <person name="Stumpf M.P."/>
            <person name="Sudbery P.E."/>
            <person name="Srikantha T."/>
            <person name="Zeng Q."/>
            <person name="Berman J."/>
            <person name="Berriman M."/>
            <person name="Heitman J."/>
            <person name="Gow N.A."/>
            <person name="Lorenz M.C."/>
            <person name="Birren B.W."/>
            <person name="Kellis M."/>
            <person name="Cuomo C.A."/>
        </authorList>
    </citation>
    <scope>NUCLEOTIDE SEQUENCE [LARGE SCALE GENOMIC DNA]</scope>
    <source>
        <strain evidence="9">ATCC MYA-3404 / T1</strain>
    </source>
</reference>
<dbReference type="STRING" id="294747.C5MII1"/>
<feature type="transmembrane region" description="Helical" evidence="6">
    <location>
        <begin position="297"/>
        <end position="319"/>
    </location>
</feature>
<feature type="transmembrane region" description="Helical" evidence="6">
    <location>
        <begin position="97"/>
        <end position="116"/>
    </location>
</feature>
<feature type="transmembrane region" description="Helical" evidence="6">
    <location>
        <begin position="362"/>
        <end position="382"/>
    </location>
</feature>
<keyword evidence="9" id="KW-1185">Reference proteome</keyword>
<dbReference type="PANTHER" id="PTHR23501">
    <property type="entry name" value="MAJOR FACILITATOR SUPERFAMILY"/>
    <property type="match status" value="1"/>
</dbReference>
<evidence type="ECO:0000256" key="2">
    <source>
        <dbReference type="ARBA" id="ARBA00008335"/>
    </source>
</evidence>
<dbReference type="AlphaFoldDB" id="C5MII1"/>
<dbReference type="EMBL" id="GG692404">
    <property type="protein sequence ID" value="EER30475.1"/>
    <property type="molecule type" value="Genomic_DNA"/>
</dbReference>
<dbReference type="OrthoDB" id="10021397at2759"/>
<evidence type="ECO:0000256" key="5">
    <source>
        <dbReference type="ARBA" id="ARBA00023136"/>
    </source>
</evidence>
<evidence type="ECO:0000313" key="9">
    <source>
        <dbReference type="Proteomes" id="UP000002037"/>
    </source>
</evidence>
<dbReference type="Gene3D" id="1.20.1250.20">
    <property type="entry name" value="MFS general substrate transporter like domains"/>
    <property type="match status" value="2"/>
</dbReference>
<feature type="domain" description="Major facilitator superfamily (MFS) profile" evidence="7">
    <location>
        <begin position="32"/>
        <end position="528"/>
    </location>
</feature>
<feature type="transmembrane region" description="Helical" evidence="6">
    <location>
        <begin position="186"/>
        <end position="206"/>
    </location>
</feature>
<feature type="transmembrane region" description="Helical" evidence="6">
    <location>
        <begin position="227"/>
        <end position="246"/>
    </location>
</feature>
<proteinExistence type="inferred from homology"/>
<keyword evidence="5 6" id="KW-0472">Membrane</keyword>
<dbReference type="PANTHER" id="PTHR23501:SF78">
    <property type="entry name" value="MAJOR FACILITATOR SUPERFAMILY (MFS) PROFILE DOMAIN-CONTAINING PROTEIN-RELATED"/>
    <property type="match status" value="1"/>
</dbReference>
<gene>
    <name evidence="8" type="ORF">CTRG_05874</name>
</gene>
<evidence type="ECO:0000256" key="4">
    <source>
        <dbReference type="ARBA" id="ARBA00022989"/>
    </source>
</evidence>
<dbReference type="eggNOG" id="KOG0254">
    <property type="taxonomic scope" value="Eukaryota"/>
</dbReference>
<dbReference type="HOGENOM" id="CLU_000960_22_0_1"/>
<feature type="transmembrane region" description="Helical" evidence="6">
    <location>
        <begin position="155"/>
        <end position="174"/>
    </location>
</feature>
<feature type="transmembrane region" description="Helical" evidence="6">
    <location>
        <begin position="388"/>
        <end position="413"/>
    </location>
</feature>
<dbReference type="VEuPathDB" id="FungiDB:CTRG_05874"/>
<sequence length="537" mass="59605">MSEKSIAEVKQLSEQLGDVHYNILPLRKLLICLGCLSLALFVSFVDQTGLTIALPTIGRDLNSESTINWAPTASLLANTVCQVIFGRLSDIFGRKIMLILCLFGLSIGDLICGFVKTGIEFFIFRAITGLSCGGIQSLCMVILSDVVSLRQRGKYQGILGASVGLGNSIGPFLMSSFIENNSWRNFYHMMSPLVFLIMIVNLIFIDNKQQSKELKSIITKSQQFKKLDYWGILFGCSSIILLLIPISGGGSTYPWNSSLVISMFTIGGALFLVFLLVEWKIPELPMIPMTLFTRISLALILGSNFFFGMAYYGFTFYIAYYYQIVRGLDSIHSSILMLPLVIPQSVVSVISGQIISYTGHYIYVVIFGYSIWTLSCGLTLLFDLNTNYGIIVIVLLLMGSGVACTFQPTMVAAQSQAKKSERAVVISCRNVIRSFGGAMGLAIASLIISNTLISEINHQRSQGVLPNDYLNYMQNHIYSKIDTSVLTHDQVVVVRQMYMTSIRNFFYLTIPLLAICLITNLFVKDKGLQCIDEEPEE</sequence>
<evidence type="ECO:0000256" key="6">
    <source>
        <dbReference type="SAM" id="Phobius"/>
    </source>
</evidence>
<evidence type="ECO:0000256" key="1">
    <source>
        <dbReference type="ARBA" id="ARBA00004141"/>
    </source>
</evidence>
<name>C5MII1_CANTT</name>
<dbReference type="RefSeq" id="XP_002546396.1">
    <property type="nucleotide sequence ID" value="XM_002546350.1"/>
</dbReference>
<feature type="transmembrane region" description="Helical" evidence="6">
    <location>
        <begin position="434"/>
        <end position="453"/>
    </location>
</feature>
<dbReference type="KEGG" id="ctp:CTRG_05874"/>
<feature type="transmembrane region" description="Helical" evidence="6">
    <location>
        <begin position="29"/>
        <end position="54"/>
    </location>
</feature>
<dbReference type="Pfam" id="PF07690">
    <property type="entry name" value="MFS_1"/>
    <property type="match status" value="1"/>
</dbReference>
<keyword evidence="3 6" id="KW-0812">Transmembrane</keyword>
<feature type="transmembrane region" description="Helical" evidence="6">
    <location>
        <begin position="66"/>
        <end position="85"/>
    </location>
</feature>
<comment type="subcellular location">
    <subcellularLocation>
        <location evidence="1">Membrane</location>
        <topology evidence="1">Multi-pass membrane protein</topology>
    </subcellularLocation>
</comment>
<comment type="similarity">
    <text evidence="2">Belongs to the major facilitator superfamily.</text>
</comment>
<evidence type="ECO:0000256" key="3">
    <source>
        <dbReference type="ARBA" id="ARBA00022692"/>
    </source>
</evidence>
<dbReference type="GO" id="GO:0022857">
    <property type="term" value="F:transmembrane transporter activity"/>
    <property type="evidence" value="ECO:0007669"/>
    <property type="project" value="InterPro"/>
</dbReference>
<organism evidence="8 9">
    <name type="scientific">Candida tropicalis (strain ATCC MYA-3404 / T1)</name>
    <name type="common">Yeast</name>
    <dbReference type="NCBI Taxonomy" id="294747"/>
    <lineage>
        <taxon>Eukaryota</taxon>
        <taxon>Fungi</taxon>
        <taxon>Dikarya</taxon>
        <taxon>Ascomycota</taxon>
        <taxon>Saccharomycotina</taxon>
        <taxon>Pichiomycetes</taxon>
        <taxon>Debaryomycetaceae</taxon>
        <taxon>Candida/Lodderomyces clade</taxon>
        <taxon>Candida</taxon>
    </lineage>
</organism>
<protein>
    <recommendedName>
        <fullName evidence="7">Major facilitator superfamily (MFS) profile domain-containing protein</fullName>
    </recommendedName>
</protein>
<feature type="transmembrane region" description="Helical" evidence="6">
    <location>
        <begin position="122"/>
        <end position="143"/>
    </location>
</feature>
<dbReference type="PROSITE" id="PS50850">
    <property type="entry name" value="MFS"/>
    <property type="match status" value="1"/>
</dbReference>
<feature type="transmembrane region" description="Helical" evidence="6">
    <location>
        <begin position="505"/>
        <end position="523"/>
    </location>
</feature>
<dbReference type="InterPro" id="IPR036259">
    <property type="entry name" value="MFS_trans_sf"/>
</dbReference>